<dbReference type="Proteomes" id="UP001201812">
    <property type="component" value="Unassembled WGS sequence"/>
</dbReference>
<evidence type="ECO:0000313" key="2">
    <source>
        <dbReference type="EMBL" id="KAI1691994.1"/>
    </source>
</evidence>
<comment type="caution">
    <text evidence="2">The sequence shown here is derived from an EMBL/GenBank/DDBJ whole genome shotgun (WGS) entry which is preliminary data.</text>
</comment>
<protein>
    <submittedName>
        <fullName evidence="2">Uncharacterized protein</fullName>
    </submittedName>
</protein>
<evidence type="ECO:0000256" key="1">
    <source>
        <dbReference type="SAM" id="SignalP"/>
    </source>
</evidence>
<name>A0AAD4QV78_9BILA</name>
<feature type="signal peptide" evidence="1">
    <location>
        <begin position="1"/>
        <end position="20"/>
    </location>
</feature>
<proteinExistence type="predicted"/>
<accession>A0AAD4QV78</accession>
<sequence>MTGRILLVFAGALMSAVVMTMPADAAGKATYEQTVHLRRGAGAYRTAICDAAQGGPAHRECHNGMLSSLDPHSSYMNAKDAEMRAPSCVVSSAASASR</sequence>
<evidence type="ECO:0000313" key="3">
    <source>
        <dbReference type="Proteomes" id="UP001201812"/>
    </source>
</evidence>
<organism evidence="2 3">
    <name type="scientific">Ditylenchus destructor</name>
    <dbReference type="NCBI Taxonomy" id="166010"/>
    <lineage>
        <taxon>Eukaryota</taxon>
        <taxon>Metazoa</taxon>
        <taxon>Ecdysozoa</taxon>
        <taxon>Nematoda</taxon>
        <taxon>Chromadorea</taxon>
        <taxon>Rhabditida</taxon>
        <taxon>Tylenchina</taxon>
        <taxon>Tylenchomorpha</taxon>
        <taxon>Sphaerularioidea</taxon>
        <taxon>Anguinidae</taxon>
        <taxon>Anguininae</taxon>
        <taxon>Ditylenchus</taxon>
    </lineage>
</organism>
<gene>
    <name evidence="2" type="ORF">DdX_21508</name>
</gene>
<keyword evidence="3" id="KW-1185">Reference proteome</keyword>
<reference evidence="2" key="1">
    <citation type="submission" date="2022-01" db="EMBL/GenBank/DDBJ databases">
        <title>Genome Sequence Resource for Two Populations of Ditylenchus destructor, the Migratory Endoparasitic Phytonematode.</title>
        <authorList>
            <person name="Zhang H."/>
            <person name="Lin R."/>
            <person name="Xie B."/>
        </authorList>
    </citation>
    <scope>NUCLEOTIDE SEQUENCE</scope>
    <source>
        <strain evidence="2">BazhouSP</strain>
    </source>
</reference>
<dbReference type="AlphaFoldDB" id="A0AAD4QV78"/>
<feature type="chain" id="PRO_5042096076" evidence="1">
    <location>
        <begin position="21"/>
        <end position="98"/>
    </location>
</feature>
<dbReference type="EMBL" id="JAKKPZ010000842">
    <property type="protein sequence ID" value="KAI1691994.1"/>
    <property type="molecule type" value="Genomic_DNA"/>
</dbReference>
<keyword evidence="1" id="KW-0732">Signal</keyword>